<dbReference type="Pfam" id="PF08818">
    <property type="entry name" value="DUF1801"/>
    <property type="match status" value="1"/>
</dbReference>
<organism evidence="2 3">
    <name type="scientific">Conexibacter stalactiti</name>
    <dbReference type="NCBI Taxonomy" id="1940611"/>
    <lineage>
        <taxon>Bacteria</taxon>
        <taxon>Bacillati</taxon>
        <taxon>Actinomycetota</taxon>
        <taxon>Thermoleophilia</taxon>
        <taxon>Solirubrobacterales</taxon>
        <taxon>Conexibacteraceae</taxon>
        <taxon>Conexibacter</taxon>
    </lineage>
</organism>
<dbReference type="Proteomes" id="UP001284601">
    <property type="component" value="Unassembled WGS sequence"/>
</dbReference>
<reference evidence="3" key="1">
    <citation type="submission" date="2023-07" db="EMBL/GenBank/DDBJ databases">
        <title>Conexibacter stalactiti sp. nov., isolated from stalactites in a lava cave and emended description of the genus Conexibacter.</title>
        <authorList>
            <person name="Lee S.D."/>
        </authorList>
    </citation>
    <scope>NUCLEOTIDE SEQUENCE [LARGE SCALE GENOMIC DNA]</scope>
    <source>
        <strain evidence="3">KCTC 39840</strain>
    </source>
</reference>
<keyword evidence="3" id="KW-1185">Reference proteome</keyword>
<evidence type="ECO:0000313" key="2">
    <source>
        <dbReference type="EMBL" id="MDW5594821.1"/>
    </source>
</evidence>
<protein>
    <recommendedName>
        <fullName evidence="1">YdhG-like domain-containing protein</fullName>
    </recommendedName>
</protein>
<sequence>MSEPAQTVEQFLAALPPPRRAAAEALLATIRAHLPQGFAERMNYGMVTFTTAGGLALVSVADHGYYGALYVNCVEPGAEERLYARWRATGTPLETGSRAVRFRDAGDLALEVVGEFVAGGDAEALAAAYGRARRPPPPASRPPARR</sequence>
<gene>
    <name evidence="2" type="ORF">R7226_10760</name>
</gene>
<accession>A0ABU4HND7</accession>
<dbReference type="EMBL" id="JAWSTH010000022">
    <property type="protein sequence ID" value="MDW5594821.1"/>
    <property type="molecule type" value="Genomic_DNA"/>
</dbReference>
<comment type="caution">
    <text evidence="2">The sequence shown here is derived from an EMBL/GenBank/DDBJ whole genome shotgun (WGS) entry which is preliminary data.</text>
</comment>
<reference evidence="2 3" key="2">
    <citation type="submission" date="2023-10" db="EMBL/GenBank/DDBJ databases">
        <authorList>
            <person name="Han X.F."/>
        </authorList>
    </citation>
    <scope>NUCLEOTIDE SEQUENCE [LARGE SCALE GENOMIC DNA]</scope>
    <source>
        <strain evidence="2 3">KCTC 39840</strain>
    </source>
</reference>
<evidence type="ECO:0000259" key="1">
    <source>
        <dbReference type="Pfam" id="PF08818"/>
    </source>
</evidence>
<dbReference type="RefSeq" id="WP_318597143.1">
    <property type="nucleotide sequence ID" value="NZ_JAWSTH010000022.1"/>
</dbReference>
<name>A0ABU4HND7_9ACTN</name>
<proteinExistence type="predicted"/>
<dbReference type="SUPFAM" id="SSF159888">
    <property type="entry name" value="YdhG-like"/>
    <property type="match status" value="1"/>
</dbReference>
<dbReference type="Gene3D" id="3.90.1150.200">
    <property type="match status" value="1"/>
</dbReference>
<evidence type="ECO:0000313" key="3">
    <source>
        <dbReference type="Proteomes" id="UP001284601"/>
    </source>
</evidence>
<feature type="domain" description="YdhG-like" evidence="1">
    <location>
        <begin position="19"/>
        <end position="117"/>
    </location>
</feature>
<dbReference type="InterPro" id="IPR014922">
    <property type="entry name" value="YdhG-like"/>
</dbReference>